<feature type="domain" description="DUF2059" evidence="2">
    <location>
        <begin position="116"/>
        <end position="172"/>
    </location>
</feature>
<evidence type="ECO:0000313" key="4">
    <source>
        <dbReference type="Proteomes" id="UP000668572"/>
    </source>
</evidence>
<keyword evidence="1" id="KW-0732">Signal</keyword>
<reference evidence="3" key="1">
    <citation type="submission" date="2021-03" db="EMBL/GenBank/DDBJ databases">
        <title>Molecular characterization of Xanthomonas species pathogenic on Araceae and the development of a triplex TaqMan assay for detection of X. phaseoli pv. dieffenbachiae.</title>
        <authorList>
            <person name="Van Der Wolf J."/>
            <person name="Krijger M."/>
            <person name="Mendes O."/>
            <person name="Brankovics B."/>
            <person name="Bonants P."/>
            <person name="Meekes E."/>
        </authorList>
    </citation>
    <scope>NUCLEOTIDE SEQUENCE</scope>
    <source>
        <strain evidence="3">NBC1264</strain>
    </source>
</reference>
<organism evidence="3 4">
    <name type="scientific">Xanthomonas manihotis</name>
    <dbReference type="NCBI Taxonomy" id="43353"/>
    <lineage>
        <taxon>Bacteria</taxon>
        <taxon>Pseudomonadati</taxon>
        <taxon>Pseudomonadota</taxon>
        <taxon>Gammaproteobacteria</taxon>
        <taxon>Lysobacterales</taxon>
        <taxon>Lysobacteraceae</taxon>
        <taxon>Xanthomonas</taxon>
    </lineage>
</organism>
<evidence type="ECO:0000313" key="3">
    <source>
        <dbReference type="EMBL" id="MBO9761813.1"/>
    </source>
</evidence>
<feature type="chain" id="PRO_5034410380" evidence="1">
    <location>
        <begin position="45"/>
        <end position="192"/>
    </location>
</feature>
<name>A0A8I1XPF8_XANMN</name>
<gene>
    <name evidence="3" type="ORF">J7405_20135</name>
</gene>
<dbReference type="Pfam" id="PF09832">
    <property type="entry name" value="DUF2059"/>
    <property type="match status" value="1"/>
</dbReference>
<dbReference type="EMBL" id="JAGHXW010000076">
    <property type="protein sequence ID" value="MBO9761813.1"/>
    <property type="molecule type" value="Genomic_DNA"/>
</dbReference>
<dbReference type="Proteomes" id="UP000668572">
    <property type="component" value="Unassembled WGS sequence"/>
</dbReference>
<comment type="caution">
    <text evidence="3">The sequence shown here is derived from an EMBL/GenBank/DDBJ whole genome shotgun (WGS) entry which is preliminary data.</text>
</comment>
<evidence type="ECO:0000259" key="2">
    <source>
        <dbReference type="Pfam" id="PF09832"/>
    </source>
</evidence>
<evidence type="ECO:0000256" key="1">
    <source>
        <dbReference type="SAM" id="SignalP"/>
    </source>
</evidence>
<dbReference type="InterPro" id="IPR018637">
    <property type="entry name" value="DUF2059"/>
</dbReference>
<dbReference type="AlphaFoldDB" id="A0A8I1XPF8"/>
<proteinExistence type="predicted"/>
<feature type="signal peptide" evidence="1">
    <location>
        <begin position="1"/>
        <end position="44"/>
    </location>
</feature>
<dbReference type="RefSeq" id="WP_017156431.1">
    <property type="nucleotide sequence ID" value="NZ_CP083575.1"/>
</dbReference>
<sequence length="192" mass="21522">MLRPVPRLQDAPMTPTSSLAATRRLTRRLLLSALLAVAAPAALAQAPSDADINRLLAASRAQTMLDTMLPQIEALQQQQFAQLTAQRQLDPDQQAQLQRIQERTRQTVRKALSWSELRPMYVDIYKRTFSREDVLAMAEFYESSAGQSLLDKTPALTQNLMAAIQQRMLPLFADLQKDLETIVNEPAPAKKP</sequence>
<protein>
    <submittedName>
        <fullName evidence="3">DUF2059 domain-containing protein</fullName>
    </submittedName>
</protein>
<accession>A0A8I1XPF8</accession>